<dbReference type="GO" id="GO:0046872">
    <property type="term" value="F:metal ion binding"/>
    <property type="evidence" value="ECO:0007669"/>
    <property type="project" value="UniProtKB-KW"/>
</dbReference>
<comment type="cofactor">
    <cofactor evidence="1">
        <name>Mg(2+)</name>
        <dbReference type="ChEBI" id="CHEBI:18420"/>
    </cofactor>
</comment>
<evidence type="ECO:0000256" key="8">
    <source>
        <dbReference type="ARBA" id="ARBA00023027"/>
    </source>
</evidence>
<evidence type="ECO:0000256" key="4">
    <source>
        <dbReference type="ARBA" id="ARBA00012381"/>
    </source>
</evidence>
<dbReference type="Gene3D" id="3.90.79.20">
    <property type="match status" value="1"/>
</dbReference>
<reference evidence="13" key="1">
    <citation type="submission" date="2017-08" db="EMBL/GenBank/DDBJ databases">
        <authorList>
            <person name="Varghese N."/>
            <person name="Submissions S."/>
        </authorList>
    </citation>
    <scope>NUCLEOTIDE SEQUENCE [LARGE SCALE GENOMIC DNA]</scope>
    <source>
        <strain evidence="13">JA276</strain>
    </source>
</reference>
<dbReference type="InterPro" id="IPR015375">
    <property type="entry name" value="NADH_PPase-like_N"/>
</dbReference>
<dbReference type="InterPro" id="IPR000086">
    <property type="entry name" value="NUDIX_hydrolase_dom"/>
</dbReference>
<dbReference type="PANTHER" id="PTHR42904">
    <property type="entry name" value="NUDIX HYDROLASE, NUDC SUBFAMILY"/>
    <property type="match status" value="1"/>
</dbReference>
<evidence type="ECO:0000256" key="7">
    <source>
        <dbReference type="ARBA" id="ARBA00022842"/>
    </source>
</evidence>
<comment type="catalytic activity">
    <reaction evidence="9">
        <text>a 5'-end NAD(+)-phospho-ribonucleoside in mRNA + H2O = a 5'-end phospho-adenosine-phospho-ribonucleoside in mRNA + beta-nicotinamide D-ribonucleotide + 2 H(+)</text>
        <dbReference type="Rhea" id="RHEA:60876"/>
        <dbReference type="Rhea" id="RHEA-COMP:15698"/>
        <dbReference type="Rhea" id="RHEA-COMP:15719"/>
        <dbReference type="ChEBI" id="CHEBI:14649"/>
        <dbReference type="ChEBI" id="CHEBI:15377"/>
        <dbReference type="ChEBI" id="CHEBI:15378"/>
        <dbReference type="ChEBI" id="CHEBI:144029"/>
        <dbReference type="ChEBI" id="CHEBI:144051"/>
    </reaction>
    <physiologicalReaction direction="left-to-right" evidence="9">
        <dbReference type="Rhea" id="RHEA:60877"/>
    </physiologicalReaction>
</comment>
<dbReference type="Gene3D" id="3.90.79.10">
    <property type="entry name" value="Nucleoside Triphosphate Pyrophosphohydrolase"/>
    <property type="match status" value="1"/>
</dbReference>
<evidence type="ECO:0000259" key="11">
    <source>
        <dbReference type="PROSITE" id="PS51462"/>
    </source>
</evidence>
<evidence type="ECO:0000256" key="3">
    <source>
        <dbReference type="ARBA" id="ARBA00009595"/>
    </source>
</evidence>
<evidence type="ECO:0000256" key="9">
    <source>
        <dbReference type="ARBA" id="ARBA00023679"/>
    </source>
</evidence>
<dbReference type="InterPro" id="IPR049734">
    <property type="entry name" value="NudC-like_C"/>
</dbReference>
<dbReference type="EMBL" id="OBMT01000008">
    <property type="protein sequence ID" value="SOC10898.1"/>
    <property type="molecule type" value="Genomic_DNA"/>
</dbReference>
<dbReference type="PROSITE" id="PS00893">
    <property type="entry name" value="NUDIX_BOX"/>
    <property type="match status" value="1"/>
</dbReference>
<dbReference type="GO" id="GO:0035529">
    <property type="term" value="F:NADH pyrophosphatase activity"/>
    <property type="evidence" value="ECO:0007669"/>
    <property type="project" value="TreeGrafter"/>
</dbReference>
<evidence type="ECO:0000256" key="1">
    <source>
        <dbReference type="ARBA" id="ARBA00001946"/>
    </source>
</evidence>
<evidence type="ECO:0000256" key="5">
    <source>
        <dbReference type="ARBA" id="ARBA00022723"/>
    </source>
</evidence>
<dbReference type="PRINTS" id="PR00502">
    <property type="entry name" value="NUDIXFAMILY"/>
</dbReference>
<proteinExistence type="inferred from homology"/>
<dbReference type="Pfam" id="PF09296">
    <property type="entry name" value="NUDIX-like"/>
    <property type="match status" value="1"/>
</dbReference>
<dbReference type="InterPro" id="IPR015797">
    <property type="entry name" value="NUDIX_hydrolase-like_dom_sf"/>
</dbReference>
<dbReference type="NCBIfam" id="NF001299">
    <property type="entry name" value="PRK00241.1"/>
    <property type="match status" value="1"/>
</dbReference>
<dbReference type="GO" id="GO:0019677">
    <property type="term" value="P:NAD+ catabolic process"/>
    <property type="evidence" value="ECO:0007669"/>
    <property type="project" value="TreeGrafter"/>
</dbReference>
<evidence type="ECO:0000313" key="13">
    <source>
        <dbReference type="Proteomes" id="UP000219111"/>
    </source>
</evidence>
<comment type="cofactor">
    <cofactor evidence="2">
        <name>Zn(2+)</name>
        <dbReference type="ChEBI" id="CHEBI:29105"/>
    </cofactor>
</comment>
<sequence>MIETMAFTGSGTAAGLARAAHLRADAQAQAQMRADQQARAVAFCGGQALLTASGAAPDPVLGAGLFALTLRDPRCAGLEPIFLGLCDAAPVFAFDLPPEMAQSLPEGAECADLRGALARLDARSGEIAATARALITWHGTHRFCPACGAPSAIVLAGWQRACAACGASHFPRMDPVVIMRITHDDHVLLARSPGWPEGLYSCPAGFMEPGETPEAAVRREVAEETGVQVGAVRFLTAQPWPFPASLMLGCAGAASSTALTLDPVEIEAALWVPRARLARIFAGEDSEIRAARPGTVARWMLADWLSASV</sequence>
<dbReference type="Proteomes" id="UP000219111">
    <property type="component" value="Unassembled WGS sequence"/>
</dbReference>
<dbReference type="Pfam" id="PF00293">
    <property type="entry name" value="NUDIX"/>
    <property type="match status" value="1"/>
</dbReference>
<dbReference type="AlphaFoldDB" id="A0A285SWV9"/>
<keyword evidence="5" id="KW-0479">Metal-binding</keyword>
<evidence type="ECO:0000313" key="12">
    <source>
        <dbReference type="EMBL" id="SOC10898.1"/>
    </source>
</evidence>
<dbReference type="EC" id="3.6.1.22" evidence="4"/>
<keyword evidence="8" id="KW-0520">NAD</keyword>
<dbReference type="PANTHER" id="PTHR42904:SF6">
    <property type="entry name" value="NAD-CAPPED RNA HYDROLASE NUDT12"/>
    <property type="match status" value="1"/>
</dbReference>
<organism evidence="12 13">
    <name type="scientific">Rhodobacter maris</name>
    <dbReference type="NCBI Taxonomy" id="446682"/>
    <lineage>
        <taxon>Bacteria</taxon>
        <taxon>Pseudomonadati</taxon>
        <taxon>Pseudomonadota</taxon>
        <taxon>Alphaproteobacteria</taxon>
        <taxon>Rhodobacterales</taxon>
        <taxon>Rhodobacter group</taxon>
        <taxon>Rhodobacter</taxon>
    </lineage>
</organism>
<dbReference type="GO" id="GO:0006742">
    <property type="term" value="P:NADP+ catabolic process"/>
    <property type="evidence" value="ECO:0007669"/>
    <property type="project" value="TreeGrafter"/>
</dbReference>
<dbReference type="OrthoDB" id="9791656at2"/>
<keyword evidence="7" id="KW-0460">Magnesium</keyword>
<keyword evidence="13" id="KW-1185">Reference proteome</keyword>
<protein>
    <recommendedName>
        <fullName evidence="4">NAD(+) diphosphatase</fullName>
        <ecNumber evidence="4">3.6.1.22</ecNumber>
    </recommendedName>
</protein>
<comment type="similarity">
    <text evidence="3">Belongs to the Nudix hydrolase family. NudC subfamily.</text>
</comment>
<dbReference type="InterPro" id="IPR020476">
    <property type="entry name" value="Nudix_hydrolase"/>
</dbReference>
<feature type="domain" description="Nudix hydrolase" evidence="11">
    <location>
        <begin position="171"/>
        <end position="302"/>
    </location>
</feature>
<dbReference type="SUPFAM" id="SSF55811">
    <property type="entry name" value="Nudix"/>
    <property type="match status" value="1"/>
</dbReference>
<accession>A0A285SWV9</accession>
<evidence type="ECO:0000256" key="2">
    <source>
        <dbReference type="ARBA" id="ARBA00001947"/>
    </source>
</evidence>
<evidence type="ECO:0000256" key="6">
    <source>
        <dbReference type="ARBA" id="ARBA00022801"/>
    </source>
</evidence>
<dbReference type="RefSeq" id="WP_097070422.1">
    <property type="nucleotide sequence ID" value="NZ_OBMT01000008.1"/>
</dbReference>
<dbReference type="PROSITE" id="PS51462">
    <property type="entry name" value="NUDIX"/>
    <property type="match status" value="1"/>
</dbReference>
<evidence type="ECO:0000256" key="10">
    <source>
        <dbReference type="RuleBase" id="RU003476"/>
    </source>
</evidence>
<dbReference type="Pfam" id="PF09297">
    <property type="entry name" value="Zn_ribbon_NUD"/>
    <property type="match status" value="1"/>
</dbReference>
<dbReference type="InterPro" id="IPR020084">
    <property type="entry name" value="NUDIX_hydrolase_CS"/>
</dbReference>
<dbReference type="GO" id="GO:0005829">
    <property type="term" value="C:cytosol"/>
    <property type="evidence" value="ECO:0007669"/>
    <property type="project" value="TreeGrafter"/>
</dbReference>
<gene>
    <name evidence="12" type="ORF">SAMN05877831_108127</name>
</gene>
<name>A0A285SWV9_9RHOB</name>
<dbReference type="CDD" id="cd03429">
    <property type="entry name" value="NUDIX_NADH_pyrophosphatase_Nudt13"/>
    <property type="match status" value="1"/>
</dbReference>
<keyword evidence="6 10" id="KW-0378">Hydrolase</keyword>
<dbReference type="InterPro" id="IPR050241">
    <property type="entry name" value="NAD-cap_RNA_hydrolase_NudC"/>
</dbReference>
<dbReference type="InterPro" id="IPR015376">
    <property type="entry name" value="Znr_NADH_PPase"/>
</dbReference>